<proteinExistence type="predicted"/>
<geneLocation type="plasmid" evidence="3">
    <name>pob3b3</name>
</geneLocation>
<keyword evidence="3" id="KW-1185">Reference proteome</keyword>
<dbReference type="Proteomes" id="UP000230709">
    <property type="component" value="Plasmid pOB3b3"/>
</dbReference>
<reference evidence="3" key="1">
    <citation type="submission" date="2017-10" db="EMBL/GenBank/DDBJ databases">
        <title>Completed PacBio SMRT sequence of Methylosinus trichosporium OB3b reveals presence of a third large plasmid.</title>
        <authorList>
            <person name="Charles T.C."/>
            <person name="Lynch M.D.J."/>
            <person name="Heil J.R."/>
            <person name="Cheng J."/>
        </authorList>
    </citation>
    <scope>NUCLEOTIDE SEQUENCE [LARGE SCALE GENOMIC DNA]</scope>
    <source>
        <strain evidence="3">OB3b</strain>
        <plasmid evidence="3">pob3b3</plasmid>
    </source>
</reference>
<accession>A0A2D2D7J8</accession>
<keyword evidence="2" id="KW-0614">Plasmid</keyword>
<dbReference type="AlphaFoldDB" id="A0A2D2D7J8"/>
<evidence type="ECO:0000259" key="1">
    <source>
        <dbReference type="SMART" id="SM00953"/>
    </source>
</evidence>
<dbReference type="Pfam" id="PF08808">
    <property type="entry name" value="RES"/>
    <property type="match status" value="1"/>
</dbReference>
<dbReference type="STRING" id="595536.GCA_000178815_00118"/>
<feature type="domain" description="RES" evidence="1">
    <location>
        <begin position="16"/>
        <end position="154"/>
    </location>
</feature>
<dbReference type="EMBL" id="CP023740">
    <property type="protein sequence ID" value="ATQ70996.1"/>
    <property type="molecule type" value="Genomic_DNA"/>
</dbReference>
<dbReference type="InterPro" id="IPR014914">
    <property type="entry name" value="RES_dom"/>
</dbReference>
<evidence type="ECO:0000313" key="3">
    <source>
        <dbReference type="Proteomes" id="UP000230709"/>
    </source>
</evidence>
<dbReference type="KEGG" id="mtw:CQW49_23930"/>
<dbReference type="RefSeq" id="WP_003616226.1">
    <property type="nucleotide sequence ID" value="NZ_ADVE02000003.1"/>
</dbReference>
<evidence type="ECO:0000313" key="2">
    <source>
        <dbReference type="EMBL" id="ATQ70996.1"/>
    </source>
</evidence>
<sequence>MEFHRVHRTEHHPIFFGPGPGAPPTYRFDSASGSFGVLYVAFRFAGALVETLSRNPRRKMVAQADIEARASSVVRCRRALRVVQLHSAGLQILGLDNSISTGPYEPCGAWADALWAHPDAPDGLAFRSRHDPDQICLAIFERAGSGFDAEPAVRLVDRLPEVANILGAYGKSILPTPR</sequence>
<organism evidence="2 3">
    <name type="scientific">Methylosinus trichosporium (strain ATCC 35070 / NCIMB 11131 / UNIQEM 75 / OB3b)</name>
    <dbReference type="NCBI Taxonomy" id="595536"/>
    <lineage>
        <taxon>Bacteria</taxon>
        <taxon>Pseudomonadati</taxon>
        <taxon>Pseudomonadota</taxon>
        <taxon>Alphaproteobacteria</taxon>
        <taxon>Hyphomicrobiales</taxon>
        <taxon>Methylocystaceae</taxon>
        <taxon>Methylosinus</taxon>
    </lineage>
</organism>
<dbReference type="SMART" id="SM00953">
    <property type="entry name" value="RES"/>
    <property type="match status" value="1"/>
</dbReference>
<name>A0A2D2D7J8_METT3</name>
<gene>
    <name evidence="2" type="ORF">CQW49_23930</name>
</gene>
<protein>
    <submittedName>
        <fullName evidence="2">RES domain-containing protein</fullName>
    </submittedName>
</protein>